<feature type="domain" description="Tc1-like transposase DDE" evidence="1">
    <location>
        <begin position="5"/>
        <end position="41"/>
    </location>
</feature>
<proteinExistence type="predicted"/>
<dbReference type="Gene3D" id="3.30.420.10">
    <property type="entry name" value="Ribonuclease H-like superfamily/Ribonuclease H"/>
    <property type="match status" value="1"/>
</dbReference>
<dbReference type="InterPro" id="IPR038717">
    <property type="entry name" value="Tc1-like_DDE_dom"/>
</dbReference>
<dbReference type="PATRIC" id="fig|1331060.3.peg.2389"/>
<reference evidence="2 3" key="1">
    <citation type="journal article" date="2013" name="Genome Announc.">
        <title>Draft Genome Sequence of Sphingobium lactosutens Strain DS20T, Isolated from a Hexachlorocyclohexane Dumpsite.</title>
        <authorList>
            <person name="Kumar R."/>
            <person name="Dwivedi V."/>
            <person name="Negi V."/>
            <person name="Khurana J.P."/>
            <person name="Lal R."/>
        </authorList>
    </citation>
    <scope>NUCLEOTIDE SEQUENCE [LARGE SCALE GENOMIC DNA]</scope>
    <source>
        <strain evidence="2 3">DS20</strain>
    </source>
</reference>
<dbReference type="GO" id="GO:0003676">
    <property type="term" value="F:nucleic acid binding"/>
    <property type="evidence" value="ECO:0007669"/>
    <property type="project" value="InterPro"/>
</dbReference>
<dbReference type="EMBL" id="ATDP01000089">
    <property type="protein sequence ID" value="EQB14994.1"/>
    <property type="molecule type" value="Genomic_DNA"/>
</dbReference>
<dbReference type="InterPro" id="IPR036397">
    <property type="entry name" value="RNaseH_sf"/>
</dbReference>
<dbReference type="eggNOG" id="COG3335">
    <property type="taxonomic scope" value="Bacteria"/>
</dbReference>
<keyword evidence="3" id="KW-1185">Reference proteome</keyword>
<sequence>MLAAGDVIIMDNLGSYKGQAIRNCRTGLLFLPPYSPDFNPID</sequence>
<organism evidence="2 3">
    <name type="scientific">Sphingobium lactosutens DS20</name>
    <dbReference type="NCBI Taxonomy" id="1331060"/>
    <lineage>
        <taxon>Bacteria</taxon>
        <taxon>Pseudomonadati</taxon>
        <taxon>Pseudomonadota</taxon>
        <taxon>Alphaproteobacteria</taxon>
        <taxon>Sphingomonadales</taxon>
        <taxon>Sphingomonadaceae</taxon>
        <taxon>Sphingobium</taxon>
    </lineage>
</organism>
<dbReference type="Proteomes" id="UP000015531">
    <property type="component" value="Unassembled WGS sequence"/>
</dbReference>
<evidence type="ECO:0000313" key="2">
    <source>
        <dbReference type="EMBL" id="EQB14994.1"/>
    </source>
</evidence>
<evidence type="ECO:0000259" key="1">
    <source>
        <dbReference type="Pfam" id="PF13358"/>
    </source>
</evidence>
<evidence type="ECO:0000313" key="3">
    <source>
        <dbReference type="Proteomes" id="UP000015531"/>
    </source>
</evidence>
<dbReference type="Pfam" id="PF13358">
    <property type="entry name" value="DDE_3"/>
    <property type="match status" value="1"/>
</dbReference>
<name>T0IZ82_9SPHN</name>
<comment type="caution">
    <text evidence="2">The sequence shown here is derived from an EMBL/GenBank/DDBJ whole genome shotgun (WGS) entry which is preliminary data.</text>
</comment>
<gene>
    <name evidence="2" type="ORF">RLDS_12550</name>
</gene>
<dbReference type="AlphaFoldDB" id="T0IZ82"/>
<accession>T0IZ82</accession>
<protein>
    <recommendedName>
        <fullName evidence="1">Tc1-like transposase DDE domain-containing protein</fullName>
    </recommendedName>
</protein>